<dbReference type="Gene3D" id="3.40.50.1240">
    <property type="entry name" value="Phosphoglycerate mutase-like"/>
    <property type="match status" value="1"/>
</dbReference>
<keyword evidence="7" id="KW-0325">Glycoprotein</keyword>
<evidence type="ECO:0000256" key="1">
    <source>
        <dbReference type="ARBA" id="ARBA00000032"/>
    </source>
</evidence>
<feature type="signal peptide" evidence="8">
    <location>
        <begin position="1"/>
        <end position="19"/>
    </location>
</feature>
<feature type="chain" id="PRO_5043034710" description="acid phosphatase" evidence="8">
    <location>
        <begin position="20"/>
        <end position="364"/>
    </location>
</feature>
<keyword evidence="4 8" id="KW-0732">Signal</keyword>
<comment type="similarity">
    <text evidence="2">Belongs to the histidine acid phosphatase family.</text>
</comment>
<organism evidence="9 10">
    <name type="scientific">Pristionchus mayeri</name>
    <dbReference type="NCBI Taxonomy" id="1317129"/>
    <lineage>
        <taxon>Eukaryota</taxon>
        <taxon>Metazoa</taxon>
        <taxon>Ecdysozoa</taxon>
        <taxon>Nematoda</taxon>
        <taxon>Chromadorea</taxon>
        <taxon>Rhabditida</taxon>
        <taxon>Rhabditina</taxon>
        <taxon>Diplogasteromorpha</taxon>
        <taxon>Diplogasteroidea</taxon>
        <taxon>Neodiplogasteridae</taxon>
        <taxon>Pristionchus</taxon>
    </lineage>
</organism>
<dbReference type="PANTHER" id="PTHR11567">
    <property type="entry name" value="ACID PHOSPHATASE-RELATED"/>
    <property type="match status" value="1"/>
</dbReference>
<dbReference type="InterPro" id="IPR050645">
    <property type="entry name" value="Histidine_acid_phosphatase"/>
</dbReference>
<evidence type="ECO:0000256" key="7">
    <source>
        <dbReference type="ARBA" id="ARBA00023180"/>
    </source>
</evidence>
<dbReference type="Proteomes" id="UP001328107">
    <property type="component" value="Unassembled WGS sequence"/>
</dbReference>
<evidence type="ECO:0000256" key="8">
    <source>
        <dbReference type="SAM" id="SignalP"/>
    </source>
</evidence>
<evidence type="ECO:0000256" key="5">
    <source>
        <dbReference type="ARBA" id="ARBA00022801"/>
    </source>
</evidence>
<evidence type="ECO:0000256" key="6">
    <source>
        <dbReference type="ARBA" id="ARBA00023157"/>
    </source>
</evidence>
<comment type="caution">
    <text evidence="9">The sequence shown here is derived from an EMBL/GenBank/DDBJ whole genome shotgun (WGS) entry which is preliminary data.</text>
</comment>
<dbReference type="CDD" id="cd07061">
    <property type="entry name" value="HP_HAP_like"/>
    <property type="match status" value="1"/>
</dbReference>
<keyword evidence="6" id="KW-1015">Disulfide bond</keyword>
<accession>A0AAN5IDI1</accession>
<dbReference type="Pfam" id="PF00328">
    <property type="entry name" value="His_Phos_2"/>
    <property type="match status" value="1"/>
</dbReference>
<dbReference type="InterPro" id="IPR000560">
    <property type="entry name" value="His_Pase_clade-2"/>
</dbReference>
<keyword evidence="10" id="KW-1185">Reference proteome</keyword>
<dbReference type="EC" id="3.1.3.2" evidence="3"/>
<dbReference type="InterPro" id="IPR029033">
    <property type="entry name" value="His_PPase_superfam"/>
</dbReference>
<dbReference type="SUPFAM" id="SSF53254">
    <property type="entry name" value="Phosphoglycerate mutase-like"/>
    <property type="match status" value="1"/>
</dbReference>
<dbReference type="PROSITE" id="PS00616">
    <property type="entry name" value="HIS_ACID_PHOSPHAT_1"/>
    <property type="match status" value="1"/>
</dbReference>
<reference evidence="10" key="1">
    <citation type="submission" date="2022-10" db="EMBL/GenBank/DDBJ databases">
        <title>Genome assembly of Pristionchus species.</title>
        <authorList>
            <person name="Yoshida K."/>
            <person name="Sommer R.J."/>
        </authorList>
    </citation>
    <scope>NUCLEOTIDE SEQUENCE [LARGE SCALE GENOMIC DNA]</scope>
    <source>
        <strain evidence="10">RS5460</strain>
    </source>
</reference>
<evidence type="ECO:0000313" key="9">
    <source>
        <dbReference type="EMBL" id="GMR60599.1"/>
    </source>
</evidence>
<gene>
    <name evidence="9" type="ORF">PMAYCL1PPCAC_30794</name>
</gene>
<dbReference type="EMBL" id="BTRK01000006">
    <property type="protein sequence ID" value="GMR60599.1"/>
    <property type="molecule type" value="Genomic_DNA"/>
</dbReference>
<dbReference type="PANTHER" id="PTHR11567:SF211">
    <property type="entry name" value="PROSTATIC ACID PHOSPHATASE"/>
    <property type="match status" value="1"/>
</dbReference>
<evidence type="ECO:0000256" key="2">
    <source>
        <dbReference type="ARBA" id="ARBA00005375"/>
    </source>
</evidence>
<comment type="catalytic activity">
    <reaction evidence="1">
        <text>a phosphate monoester + H2O = an alcohol + phosphate</text>
        <dbReference type="Rhea" id="RHEA:15017"/>
        <dbReference type="ChEBI" id="CHEBI:15377"/>
        <dbReference type="ChEBI" id="CHEBI:30879"/>
        <dbReference type="ChEBI" id="CHEBI:43474"/>
        <dbReference type="ChEBI" id="CHEBI:67140"/>
        <dbReference type="EC" id="3.1.3.2"/>
    </reaction>
</comment>
<sequence>TAMNPLLLLSLLGIGTSTADELLSVNLVIRHGDRAATTGWATPLSPIILFRGHDELTNAGVDNAYAQGMDFRKKYVDTGFVNKRFLPSEVYIRSSTVNRCLMSASSFTNGLFQDTSKLRAVIPPIYTQENATDGLVYPHLECPDGWEDVIERFNLNATENFATAGLVALLASEWPCPDIPAELFDAIVSELPNKLIKMPENYKTCAQGPAKVFMYSYIEMLAGAGANFNAVRIRRVGGLLTNQLLTNFAAAACTGRTCPPEPKLRVYYTHDVVELAVAHIFGVLGKFKGVTPAFSSALVFETWGGANGPYVKIYLKDGQDAGFVDTNNCATDCSLSTVTTAASAFAITSQLQCAAVVESTTVAG</sequence>
<keyword evidence="5" id="KW-0378">Hydrolase</keyword>
<proteinExistence type="inferred from homology"/>
<dbReference type="GO" id="GO:0003993">
    <property type="term" value="F:acid phosphatase activity"/>
    <property type="evidence" value="ECO:0007669"/>
    <property type="project" value="UniProtKB-EC"/>
</dbReference>
<dbReference type="AlphaFoldDB" id="A0AAN5IDI1"/>
<protein>
    <recommendedName>
        <fullName evidence="3">acid phosphatase</fullName>
        <ecNumber evidence="3">3.1.3.2</ecNumber>
    </recommendedName>
</protein>
<dbReference type="InterPro" id="IPR033379">
    <property type="entry name" value="Acid_Pase_AS"/>
</dbReference>
<evidence type="ECO:0000313" key="10">
    <source>
        <dbReference type="Proteomes" id="UP001328107"/>
    </source>
</evidence>
<name>A0AAN5IDI1_9BILA</name>
<evidence type="ECO:0000256" key="4">
    <source>
        <dbReference type="ARBA" id="ARBA00022729"/>
    </source>
</evidence>
<evidence type="ECO:0000256" key="3">
    <source>
        <dbReference type="ARBA" id="ARBA00012646"/>
    </source>
</evidence>
<feature type="non-terminal residue" evidence="9">
    <location>
        <position position="1"/>
    </location>
</feature>